<accession>A0A0U5CQY8</accession>
<feature type="region of interest" description="Disordered" evidence="1">
    <location>
        <begin position="297"/>
        <end position="332"/>
    </location>
</feature>
<dbReference type="OMA" id="CAAYANI"/>
<organism evidence="3 4">
    <name type="scientific">Aspergillus calidoustus</name>
    <dbReference type="NCBI Taxonomy" id="454130"/>
    <lineage>
        <taxon>Eukaryota</taxon>
        <taxon>Fungi</taxon>
        <taxon>Dikarya</taxon>
        <taxon>Ascomycota</taxon>
        <taxon>Pezizomycotina</taxon>
        <taxon>Eurotiomycetes</taxon>
        <taxon>Eurotiomycetidae</taxon>
        <taxon>Eurotiales</taxon>
        <taxon>Aspergillaceae</taxon>
        <taxon>Aspergillus</taxon>
        <taxon>Aspergillus subgen. Nidulantes</taxon>
    </lineage>
</organism>
<gene>
    <name evidence="3" type="ORF">ASPCAL08827</name>
</gene>
<dbReference type="Proteomes" id="UP000054771">
    <property type="component" value="Unassembled WGS sequence"/>
</dbReference>
<dbReference type="EMBL" id="CDMC01000007">
    <property type="protein sequence ID" value="CEN62189.1"/>
    <property type="molecule type" value="Genomic_DNA"/>
</dbReference>
<protein>
    <submittedName>
        <fullName evidence="3">Uncharacterized protein</fullName>
    </submittedName>
</protein>
<sequence>MSMSQFTLFKALRLSLLLPLLSSFLVNQAHARRRPTTSQRPTTTSICDYYTPQILGADTAAAQQLLITLLVNTFVIGNYTTPNTGHAVAGIAAPAVYNGTEVALLPYFTGELNSTNTGGDSEVGASKLFLDDGAAEPLARNMSSAGDVQSAQYNLLTHIYQYFGHLLGCSRQGAPAFPNYQGRTSMYEVHRYMNLDYTQMTFFITQVRDSAISLGIAPADAAVLVDILNTSFNTRCSPATVITYQREGQQQQIGDTPEFQAVCIADDCPLAPEADCAAYPLNGRALVPVNVTGLADSGSNSTGSGSGSGSGSGGDTGSAGNETTTSGGADGPVQTGGAAAVGAGFLGGQVWEVLLTILVVMFSVEMPSLGREA</sequence>
<reference evidence="4" key="1">
    <citation type="journal article" date="2016" name="Genome Announc.">
        <title>Draft genome sequences of fungus Aspergillus calidoustus.</title>
        <authorList>
            <person name="Horn F."/>
            <person name="Linde J."/>
            <person name="Mattern D.J."/>
            <person name="Walther G."/>
            <person name="Guthke R."/>
            <person name="Scherlach K."/>
            <person name="Martin K."/>
            <person name="Brakhage A.A."/>
            <person name="Petzke L."/>
            <person name="Valiante V."/>
        </authorList>
    </citation>
    <scope>NUCLEOTIDE SEQUENCE [LARGE SCALE GENOMIC DNA]</scope>
    <source>
        <strain evidence="4">SF006504</strain>
    </source>
</reference>
<name>A0A0U5CQY8_ASPCI</name>
<evidence type="ECO:0000313" key="3">
    <source>
        <dbReference type="EMBL" id="CEN62189.1"/>
    </source>
</evidence>
<dbReference type="OrthoDB" id="2110578at2759"/>
<dbReference type="AlphaFoldDB" id="A0A0U5CQY8"/>
<keyword evidence="2" id="KW-0732">Signal</keyword>
<keyword evidence="4" id="KW-1185">Reference proteome</keyword>
<feature type="compositionally biased region" description="Gly residues" evidence="1">
    <location>
        <begin position="304"/>
        <end position="317"/>
    </location>
</feature>
<evidence type="ECO:0000256" key="1">
    <source>
        <dbReference type="SAM" id="MobiDB-lite"/>
    </source>
</evidence>
<proteinExistence type="predicted"/>
<feature type="chain" id="PRO_5006855792" evidence="2">
    <location>
        <begin position="32"/>
        <end position="373"/>
    </location>
</feature>
<evidence type="ECO:0000256" key="2">
    <source>
        <dbReference type="SAM" id="SignalP"/>
    </source>
</evidence>
<dbReference type="STRING" id="454130.A0A0U5CQY8"/>
<feature type="signal peptide" evidence="2">
    <location>
        <begin position="1"/>
        <end position="31"/>
    </location>
</feature>
<evidence type="ECO:0000313" key="4">
    <source>
        <dbReference type="Proteomes" id="UP000054771"/>
    </source>
</evidence>